<reference evidence="3" key="1">
    <citation type="submission" date="2017-02" db="UniProtKB">
        <authorList>
            <consortium name="WormBaseParasite"/>
        </authorList>
    </citation>
    <scope>IDENTIFICATION</scope>
</reference>
<name>A0A0N4ZUI3_PARTI</name>
<keyword evidence="2" id="KW-1185">Reference proteome</keyword>
<protein>
    <submittedName>
        <fullName evidence="3">Translocon component PTEX88</fullName>
    </submittedName>
</protein>
<proteinExistence type="predicted"/>
<accession>A0A0N4ZUI3</accession>
<sequence>MKLLTQIIFAFILSFEIANGRKFSQNSKNFERVGDNIVISETFTNSVKHSESILTKKFGEEFRGNVSRYLYSCENLRNKSFKYGQGDLEEFKYEIVYVPFHTRLEEKAVNEKPTLYIQQPNLDVLQENISFIYDKEKNNKDIKQSSKKILFFISFKQTQENEIITIVDINIPYKFVLQTGLTSFEIFQVHPCNEKYAFISNLVYVNHKINTKKINQKNMLIVTGDVTDELVHNNSYLKIHFGNSNFSKEETTTILTDNLAELSQNNFVNQNLSIVILTEEGLYSPSIQPYFYPPLNTDKIYNLYDIEFEYISNEDDPQVEIKKPIYKRKELPSRVMPGFSPYSNIFKTHKVIKYTPTFSSNVVAFVNTEYPQIIFGYRNIIIDEDKIVYDAKPIKYVQKNSDKIAYNISYIRNKNEMYKMVVNIAMPQSIYIDTSNKLIEVAALFPIGYDFISDEISVRFTLVLNTSTLTFDDYPIVTRRDDKLSDILGSKINNIDIECYEISQEKINVGNFVILPDEYKDKKYLSKYYDENKDIVFFKYEESTDDVNVKDFYVDIFLSQNSINVDGDFKYNCKILVPKEKEHEIGETFLTYSITEPAVSNKLKFDFQEMLLEETGKTYFKINYISRLVKKNQVKTRGINSITEIGEYRDMETKDIYILFYLEKNSENGIFKFNVYIVIPYQYINENFGQPITLTPVYSAQDKFLQGAKIEYIIAHNHLYKNNNEPFLYDIEIISNNESIKIEHKLNYKKLYIKLNGKNVMKNDVDVYYKNDLILSTIKNNSKINVIIEFDRSDVGNVLVTAFVQIPHNFLILYDDPTVLVVHDVDPYYNFSQNIKTITTYNEGKPQSNCVIMENNTIFDTIFVEFDEKKDLIVGKNPRLYVFLKNPKILSDNVKIYYKPYSREITSINETDLNLYINFSSISECEEDVTITVEGNSNLFTEYNPVYLQIVLPRHIHGIKKIKQTFISI</sequence>
<dbReference type="Proteomes" id="UP000038045">
    <property type="component" value="Unplaced"/>
</dbReference>
<organism evidence="2 3">
    <name type="scientific">Parastrongyloides trichosuri</name>
    <name type="common">Possum-specific nematode worm</name>
    <dbReference type="NCBI Taxonomy" id="131310"/>
    <lineage>
        <taxon>Eukaryota</taxon>
        <taxon>Metazoa</taxon>
        <taxon>Ecdysozoa</taxon>
        <taxon>Nematoda</taxon>
        <taxon>Chromadorea</taxon>
        <taxon>Rhabditida</taxon>
        <taxon>Tylenchina</taxon>
        <taxon>Panagrolaimomorpha</taxon>
        <taxon>Strongyloidoidea</taxon>
        <taxon>Strongyloididae</taxon>
        <taxon>Parastrongyloides</taxon>
    </lineage>
</organism>
<keyword evidence="1" id="KW-0732">Signal</keyword>
<feature type="chain" id="PRO_5005892219" evidence="1">
    <location>
        <begin position="21"/>
        <end position="969"/>
    </location>
</feature>
<feature type="signal peptide" evidence="1">
    <location>
        <begin position="1"/>
        <end position="20"/>
    </location>
</feature>
<evidence type="ECO:0000313" key="3">
    <source>
        <dbReference type="WBParaSite" id="PTRK_0001224600.1"/>
    </source>
</evidence>
<dbReference type="AlphaFoldDB" id="A0A0N4ZUI3"/>
<evidence type="ECO:0000256" key="1">
    <source>
        <dbReference type="SAM" id="SignalP"/>
    </source>
</evidence>
<dbReference type="WBParaSite" id="PTRK_0001224600.1">
    <property type="protein sequence ID" value="PTRK_0001224600.1"/>
    <property type="gene ID" value="PTRK_0001224600"/>
</dbReference>
<evidence type="ECO:0000313" key="2">
    <source>
        <dbReference type="Proteomes" id="UP000038045"/>
    </source>
</evidence>